<gene>
    <name evidence="11 12" type="primary">mscL</name>
    <name evidence="12" type="ORF">GWR21_17590</name>
</gene>
<dbReference type="PANTHER" id="PTHR30266">
    <property type="entry name" value="MECHANOSENSITIVE CHANNEL MSCL"/>
    <property type="match status" value="1"/>
</dbReference>
<keyword evidence="4 11" id="KW-0813">Transport</keyword>
<dbReference type="Pfam" id="PF01741">
    <property type="entry name" value="MscL"/>
    <property type="match status" value="1"/>
</dbReference>
<dbReference type="Proteomes" id="UP000476411">
    <property type="component" value="Chromosome"/>
</dbReference>
<dbReference type="NCBIfam" id="TIGR00220">
    <property type="entry name" value="mscL"/>
    <property type="match status" value="1"/>
</dbReference>
<evidence type="ECO:0000256" key="4">
    <source>
        <dbReference type="ARBA" id="ARBA00022448"/>
    </source>
</evidence>
<dbReference type="FunFam" id="1.10.1200.120:FF:000001">
    <property type="entry name" value="Large-conductance mechanosensitive channel"/>
    <property type="match status" value="1"/>
</dbReference>
<dbReference type="PANTHER" id="PTHR30266:SF2">
    <property type="entry name" value="LARGE-CONDUCTANCE MECHANOSENSITIVE CHANNEL"/>
    <property type="match status" value="1"/>
</dbReference>
<dbReference type="InterPro" id="IPR019823">
    <property type="entry name" value="Mechanosensitive_channel_CS"/>
</dbReference>
<evidence type="ECO:0000256" key="2">
    <source>
        <dbReference type="ARBA" id="ARBA00007254"/>
    </source>
</evidence>
<evidence type="ECO:0000256" key="11">
    <source>
        <dbReference type="HAMAP-Rule" id="MF_00115"/>
    </source>
</evidence>
<protein>
    <recommendedName>
        <fullName evidence="11">Large-conductance mechanosensitive channel</fullName>
    </recommendedName>
</protein>
<keyword evidence="9 11" id="KW-0472">Membrane</keyword>
<comment type="caution">
    <text evidence="11">Lacks conserved residue(s) required for the propagation of feature annotation.</text>
</comment>
<dbReference type="Gene3D" id="1.10.1200.120">
    <property type="entry name" value="Large-conductance mechanosensitive channel, MscL, domain 1"/>
    <property type="match status" value="1"/>
</dbReference>
<dbReference type="PRINTS" id="PR01264">
    <property type="entry name" value="MECHCHANNEL"/>
</dbReference>
<dbReference type="HAMAP" id="MF_00115">
    <property type="entry name" value="MscL"/>
    <property type="match status" value="1"/>
</dbReference>
<evidence type="ECO:0000256" key="9">
    <source>
        <dbReference type="ARBA" id="ARBA00023136"/>
    </source>
</evidence>
<keyword evidence="8 11" id="KW-0406">Ion transport</keyword>
<dbReference type="RefSeq" id="WP_162333015.1">
    <property type="nucleotide sequence ID" value="NZ_CP048113.1"/>
</dbReference>
<comment type="subcellular location">
    <subcellularLocation>
        <location evidence="1 11">Cell membrane</location>
        <topology evidence="1 11">Multi-pass membrane protein</topology>
    </subcellularLocation>
</comment>
<comment type="similarity">
    <text evidence="2 11">Belongs to the MscL family.</text>
</comment>
<keyword evidence="10 11" id="KW-0407">Ion channel</keyword>
<dbReference type="PROSITE" id="PS01327">
    <property type="entry name" value="MSCL"/>
    <property type="match status" value="1"/>
</dbReference>
<feature type="transmembrane region" description="Helical" evidence="11">
    <location>
        <begin position="81"/>
        <end position="105"/>
    </location>
</feature>
<sequence>MSFFKEFKEFATRGNVIDLAVGVIIGGAFQKIVNSLVENIFMPILGMVTGKIDFKEKFVQLGSSDTPVTTLAQAKEKGVTVLAYGAFIQTIIEFILIAFCIFLVVKFINTMRKKKEEAPAPAAPPAPTTQEKLLMEIRDALKNK</sequence>
<evidence type="ECO:0000256" key="1">
    <source>
        <dbReference type="ARBA" id="ARBA00004651"/>
    </source>
</evidence>
<reference evidence="12 13" key="1">
    <citation type="submission" date="2020-01" db="EMBL/GenBank/DDBJ databases">
        <title>Complete genome sequence of Chitinophaga sp. H33E-04 isolated from quinoa roots.</title>
        <authorList>
            <person name="Weon H.-Y."/>
            <person name="Lee S.A."/>
        </authorList>
    </citation>
    <scope>NUCLEOTIDE SEQUENCE [LARGE SCALE GENOMIC DNA]</scope>
    <source>
        <strain evidence="12 13">H33E-04</strain>
    </source>
</reference>
<dbReference type="InterPro" id="IPR037673">
    <property type="entry name" value="MSC/AndL"/>
</dbReference>
<keyword evidence="6 11" id="KW-0812">Transmembrane</keyword>
<comment type="subunit">
    <text evidence="3 11">Homopentamer.</text>
</comment>
<proteinExistence type="inferred from homology"/>
<keyword evidence="5 11" id="KW-1003">Cell membrane</keyword>
<dbReference type="SUPFAM" id="SSF81330">
    <property type="entry name" value="Gated mechanosensitive channel"/>
    <property type="match status" value="1"/>
</dbReference>
<accession>A0A6B9ZJ05</accession>
<dbReference type="KEGG" id="chih:GWR21_17590"/>
<comment type="function">
    <text evidence="11">Channel that opens in response to stretch forces in the membrane lipid bilayer. May participate in the regulation of osmotic pressure changes within the cell.</text>
</comment>
<evidence type="ECO:0000256" key="8">
    <source>
        <dbReference type="ARBA" id="ARBA00023065"/>
    </source>
</evidence>
<evidence type="ECO:0000313" key="13">
    <source>
        <dbReference type="Proteomes" id="UP000476411"/>
    </source>
</evidence>
<dbReference type="GO" id="GO:0005886">
    <property type="term" value="C:plasma membrane"/>
    <property type="evidence" value="ECO:0007669"/>
    <property type="project" value="UniProtKB-SubCell"/>
</dbReference>
<evidence type="ECO:0000256" key="6">
    <source>
        <dbReference type="ARBA" id="ARBA00022692"/>
    </source>
</evidence>
<organism evidence="12 13">
    <name type="scientific">Chitinophaga agri</name>
    <dbReference type="NCBI Taxonomy" id="2703787"/>
    <lineage>
        <taxon>Bacteria</taxon>
        <taxon>Pseudomonadati</taxon>
        <taxon>Bacteroidota</taxon>
        <taxon>Chitinophagia</taxon>
        <taxon>Chitinophagales</taxon>
        <taxon>Chitinophagaceae</taxon>
        <taxon>Chitinophaga</taxon>
    </lineage>
</organism>
<dbReference type="InterPro" id="IPR001185">
    <property type="entry name" value="MS_channel"/>
</dbReference>
<evidence type="ECO:0000313" key="12">
    <source>
        <dbReference type="EMBL" id="QHS61344.1"/>
    </source>
</evidence>
<dbReference type="NCBIfam" id="NF001843">
    <property type="entry name" value="PRK00567.1-4"/>
    <property type="match status" value="1"/>
</dbReference>
<dbReference type="InterPro" id="IPR036019">
    <property type="entry name" value="MscL_channel"/>
</dbReference>
<dbReference type="NCBIfam" id="NF010557">
    <property type="entry name" value="PRK13952.1"/>
    <property type="match status" value="1"/>
</dbReference>
<dbReference type="EMBL" id="CP048113">
    <property type="protein sequence ID" value="QHS61344.1"/>
    <property type="molecule type" value="Genomic_DNA"/>
</dbReference>
<name>A0A6B9ZJ05_9BACT</name>
<evidence type="ECO:0000256" key="10">
    <source>
        <dbReference type="ARBA" id="ARBA00023303"/>
    </source>
</evidence>
<evidence type="ECO:0000256" key="5">
    <source>
        <dbReference type="ARBA" id="ARBA00022475"/>
    </source>
</evidence>
<keyword evidence="7 11" id="KW-1133">Transmembrane helix</keyword>
<evidence type="ECO:0000256" key="3">
    <source>
        <dbReference type="ARBA" id="ARBA00011255"/>
    </source>
</evidence>
<dbReference type="AlphaFoldDB" id="A0A6B9ZJ05"/>
<keyword evidence="13" id="KW-1185">Reference proteome</keyword>
<evidence type="ECO:0000256" key="7">
    <source>
        <dbReference type="ARBA" id="ARBA00022989"/>
    </source>
</evidence>
<dbReference type="GO" id="GO:0008381">
    <property type="term" value="F:mechanosensitive monoatomic ion channel activity"/>
    <property type="evidence" value="ECO:0007669"/>
    <property type="project" value="UniProtKB-UniRule"/>
</dbReference>